<sequence>MWIFNQLGDMPSAALNRLDIYLVLVSLVLLIISYDLILTFFSRRHQLWCERLSRTTVN</sequence>
<keyword evidence="1" id="KW-1133">Transmembrane helix</keyword>
<organism evidence="2 3">
    <name type="scientific">Lactiplantibacillus daoliensis</name>
    <dbReference type="NCBI Taxonomy" id="2559916"/>
    <lineage>
        <taxon>Bacteria</taxon>
        <taxon>Bacillati</taxon>
        <taxon>Bacillota</taxon>
        <taxon>Bacilli</taxon>
        <taxon>Lactobacillales</taxon>
        <taxon>Lactobacillaceae</taxon>
        <taxon>Lactiplantibacillus</taxon>
    </lineage>
</organism>
<keyword evidence="3" id="KW-1185">Reference proteome</keyword>
<name>A0ABW1UFH1_9LACO</name>
<reference evidence="3" key="1">
    <citation type="journal article" date="2019" name="Int. J. Syst. Evol. Microbiol.">
        <title>The Global Catalogue of Microorganisms (GCM) 10K type strain sequencing project: providing services to taxonomists for standard genome sequencing and annotation.</title>
        <authorList>
            <consortium name="The Broad Institute Genomics Platform"/>
            <consortium name="The Broad Institute Genome Sequencing Center for Infectious Disease"/>
            <person name="Wu L."/>
            <person name="Ma J."/>
        </authorList>
    </citation>
    <scope>NUCLEOTIDE SEQUENCE [LARGE SCALE GENOMIC DNA]</scope>
    <source>
        <strain evidence="3">CCM 8934</strain>
    </source>
</reference>
<dbReference type="EMBL" id="JBHSSB010000015">
    <property type="protein sequence ID" value="MFC6294853.1"/>
    <property type="molecule type" value="Genomic_DNA"/>
</dbReference>
<keyword evidence="1" id="KW-0812">Transmembrane</keyword>
<evidence type="ECO:0000256" key="1">
    <source>
        <dbReference type="SAM" id="Phobius"/>
    </source>
</evidence>
<gene>
    <name evidence="2" type="ORF">ACFQH1_06535</name>
</gene>
<proteinExistence type="predicted"/>
<keyword evidence="1" id="KW-0472">Membrane</keyword>
<feature type="transmembrane region" description="Helical" evidence="1">
    <location>
        <begin position="20"/>
        <end position="41"/>
    </location>
</feature>
<evidence type="ECO:0000313" key="3">
    <source>
        <dbReference type="Proteomes" id="UP001596227"/>
    </source>
</evidence>
<comment type="caution">
    <text evidence="2">The sequence shown here is derived from an EMBL/GenBank/DDBJ whole genome shotgun (WGS) entry which is preliminary data.</text>
</comment>
<evidence type="ECO:0000313" key="2">
    <source>
        <dbReference type="EMBL" id="MFC6294853.1"/>
    </source>
</evidence>
<accession>A0ABW1UFH1</accession>
<dbReference type="Proteomes" id="UP001596227">
    <property type="component" value="Unassembled WGS sequence"/>
</dbReference>
<protein>
    <submittedName>
        <fullName evidence="2">Uncharacterized protein</fullName>
    </submittedName>
</protein>